<feature type="non-terminal residue" evidence="2">
    <location>
        <position position="221"/>
    </location>
</feature>
<dbReference type="PROSITE" id="PS00108">
    <property type="entry name" value="PROTEIN_KINASE_ST"/>
    <property type="match status" value="1"/>
</dbReference>
<proteinExistence type="predicted"/>
<protein>
    <recommendedName>
        <fullName evidence="1">Protein kinase domain-containing protein</fullName>
    </recommendedName>
</protein>
<dbReference type="PIRSF" id="PIRSF000654">
    <property type="entry name" value="Integrin-linked_kinase"/>
    <property type="match status" value="1"/>
</dbReference>
<organism evidence="2 3">
    <name type="scientific">Tulasnella calospora MUT 4182</name>
    <dbReference type="NCBI Taxonomy" id="1051891"/>
    <lineage>
        <taxon>Eukaryota</taxon>
        <taxon>Fungi</taxon>
        <taxon>Dikarya</taxon>
        <taxon>Basidiomycota</taxon>
        <taxon>Agaricomycotina</taxon>
        <taxon>Agaricomycetes</taxon>
        <taxon>Cantharellales</taxon>
        <taxon>Tulasnellaceae</taxon>
        <taxon>Tulasnella</taxon>
    </lineage>
</organism>
<dbReference type="Gene3D" id="1.10.510.10">
    <property type="entry name" value="Transferase(Phosphotransferase) domain 1"/>
    <property type="match status" value="1"/>
</dbReference>
<feature type="domain" description="Protein kinase" evidence="1">
    <location>
        <begin position="1"/>
        <end position="221"/>
    </location>
</feature>
<dbReference type="AlphaFoldDB" id="A0A0C3PZH3"/>
<feature type="non-terminal residue" evidence="2">
    <location>
        <position position="1"/>
    </location>
</feature>
<dbReference type="Pfam" id="PF07714">
    <property type="entry name" value="PK_Tyr_Ser-Thr"/>
    <property type="match status" value="1"/>
</dbReference>
<dbReference type="SMART" id="SM00220">
    <property type="entry name" value="S_TKc"/>
    <property type="match status" value="1"/>
</dbReference>
<dbReference type="PANTHER" id="PTHR23257">
    <property type="entry name" value="SERINE-THREONINE PROTEIN KINASE"/>
    <property type="match status" value="1"/>
</dbReference>
<dbReference type="InterPro" id="IPR000719">
    <property type="entry name" value="Prot_kinase_dom"/>
</dbReference>
<evidence type="ECO:0000313" key="2">
    <source>
        <dbReference type="EMBL" id="KIO20915.1"/>
    </source>
</evidence>
<gene>
    <name evidence="2" type="ORF">M407DRAFT_45060</name>
</gene>
<dbReference type="InterPro" id="IPR008271">
    <property type="entry name" value="Ser/Thr_kinase_AS"/>
</dbReference>
<name>A0A0C3PZH3_9AGAM</name>
<keyword evidence="3" id="KW-1185">Reference proteome</keyword>
<dbReference type="OrthoDB" id="346907at2759"/>
<dbReference type="SUPFAM" id="SSF56112">
    <property type="entry name" value="Protein kinase-like (PK-like)"/>
    <property type="match status" value="1"/>
</dbReference>
<reference evidence="2 3" key="1">
    <citation type="submission" date="2014-04" db="EMBL/GenBank/DDBJ databases">
        <authorList>
            <consortium name="DOE Joint Genome Institute"/>
            <person name="Kuo A."/>
            <person name="Girlanda M."/>
            <person name="Perotto S."/>
            <person name="Kohler A."/>
            <person name="Nagy L.G."/>
            <person name="Floudas D."/>
            <person name="Copeland A."/>
            <person name="Barry K.W."/>
            <person name="Cichocki N."/>
            <person name="Veneault-Fourrey C."/>
            <person name="LaButti K."/>
            <person name="Lindquist E.A."/>
            <person name="Lipzen A."/>
            <person name="Lundell T."/>
            <person name="Morin E."/>
            <person name="Murat C."/>
            <person name="Sun H."/>
            <person name="Tunlid A."/>
            <person name="Henrissat B."/>
            <person name="Grigoriev I.V."/>
            <person name="Hibbett D.S."/>
            <person name="Martin F."/>
            <person name="Nordberg H.P."/>
            <person name="Cantor M.N."/>
            <person name="Hua S.X."/>
        </authorList>
    </citation>
    <scope>NUCLEOTIDE SEQUENCE [LARGE SCALE GENOMIC DNA]</scope>
    <source>
        <strain evidence="2 3">MUT 4182</strain>
    </source>
</reference>
<sequence>RLKTELTIWMRLQHPNIAPLLGFTFHEEIAIISPWFSRGNLSDYLAKRPETNRMSLIEGVATGLAYLHFSTPPIIHGDIKPDNVLIDQKECPRITDFGLSKIVEEEDALSSLRSASLRDAGNTRWIAPELLLEEGVSRSKKTDIFSFGSVTFFIFTGDVPFKGIADGQLVISRYKGADPIQDGSHYPNLSADMALMSIMRSCWDKDPQCRPEIGDVVTSLA</sequence>
<evidence type="ECO:0000259" key="1">
    <source>
        <dbReference type="PROSITE" id="PS50011"/>
    </source>
</evidence>
<reference evidence="3" key="2">
    <citation type="submission" date="2015-01" db="EMBL/GenBank/DDBJ databases">
        <title>Evolutionary Origins and Diversification of the Mycorrhizal Mutualists.</title>
        <authorList>
            <consortium name="DOE Joint Genome Institute"/>
            <consortium name="Mycorrhizal Genomics Consortium"/>
            <person name="Kohler A."/>
            <person name="Kuo A."/>
            <person name="Nagy L.G."/>
            <person name="Floudas D."/>
            <person name="Copeland A."/>
            <person name="Barry K.W."/>
            <person name="Cichocki N."/>
            <person name="Veneault-Fourrey C."/>
            <person name="LaButti K."/>
            <person name="Lindquist E.A."/>
            <person name="Lipzen A."/>
            <person name="Lundell T."/>
            <person name="Morin E."/>
            <person name="Murat C."/>
            <person name="Riley R."/>
            <person name="Ohm R."/>
            <person name="Sun H."/>
            <person name="Tunlid A."/>
            <person name="Henrissat B."/>
            <person name="Grigoriev I.V."/>
            <person name="Hibbett D.S."/>
            <person name="Martin F."/>
        </authorList>
    </citation>
    <scope>NUCLEOTIDE SEQUENCE [LARGE SCALE GENOMIC DNA]</scope>
    <source>
        <strain evidence="3">MUT 4182</strain>
    </source>
</reference>
<dbReference type="InterPro" id="IPR001245">
    <property type="entry name" value="Ser-Thr/Tyr_kinase_cat_dom"/>
</dbReference>
<dbReference type="EMBL" id="KN823156">
    <property type="protein sequence ID" value="KIO20915.1"/>
    <property type="molecule type" value="Genomic_DNA"/>
</dbReference>
<dbReference type="GO" id="GO:0004672">
    <property type="term" value="F:protein kinase activity"/>
    <property type="evidence" value="ECO:0007669"/>
    <property type="project" value="InterPro"/>
</dbReference>
<dbReference type="InterPro" id="IPR011009">
    <property type="entry name" value="Kinase-like_dom_sf"/>
</dbReference>
<dbReference type="InterPro" id="IPR050167">
    <property type="entry name" value="Ser_Thr_protein_kinase"/>
</dbReference>
<dbReference type="GO" id="GO:0005524">
    <property type="term" value="F:ATP binding"/>
    <property type="evidence" value="ECO:0007669"/>
    <property type="project" value="InterPro"/>
</dbReference>
<evidence type="ECO:0000313" key="3">
    <source>
        <dbReference type="Proteomes" id="UP000054248"/>
    </source>
</evidence>
<dbReference type="Proteomes" id="UP000054248">
    <property type="component" value="Unassembled WGS sequence"/>
</dbReference>
<dbReference type="STRING" id="1051891.A0A0C3PZH3"/>
<dbReference type="PROSITE" id="PS50011">
    <property type="entry name" value="PROTEIN_KINASE_DOM"/>
    <property type="match status" value="1"/>
</dbReference>
<dbReference type="HOGENOM" id="CLU_000288_7_18_1"/>
<accession>A0A0C3PZH3</accession>